<comment type="subcellular location">
    <subcellularLocation>
        <location evidence="2">Secreted</location>
    </subcellularLocation>
</comment>
<evidence type="ECO:0000256" key="6">
    <source>
        <dbReference type="ARBA" id="ARBA00022737"/>
    </source>
</evidence>
<dbReference type="PANTHER" id="PTHR11709">
    <property type="entry name" value="MULTI-COPPER OXIDASE"/>
    <property type="match status" value="1"/>
</dbReference>
<dbReference type="InterPro" id="IPR011706">
    <property type="entry name" value="Cu-oxidase_C"/>
</dbReference>
<dbReference type="Pfam" id="PF00394">
    <property type="entry name" value="Cu-oxidase"/>
    <property type="match status" value="1"/>
</dbReference>
<dbReference type="GO" id="GO:0005576">
    <property type="term" value="C:extracellular region"/>
    <property type="evidence" value="ECO:0007669"/>
    <property type="project" value="UniProtKB-SubCell"/>
</dbReference>
<feature type="domain" description="Plastocyanin-like" evidence="10">
    <location>
        <begin position="106"/>
        <end position="230"/>
    </location>
</feature>
<evidence type="ECO:0000259" key="9">
    <source>
        <dbReference type="Pfam" id="PF00394"/>
    </source>
</evidence>
<dbReference type="InterPro" id="IPR001117">
    <property type="entry name" value="Cu-oxidase_2nd"/>
</dbReference>
<dbReference type="AlphaFoldDB" id="A0A2U1K995"/>
<evidence type="ECO:0000256" key="2">
    <source>
        <dbReference type="ARBA" id="ARBA00004613"/>
    </source>
</evidence>
<evidence type="ECO:0000259" key="10">
    <source>
        <dbReference type="Pfam" id="PF07731"/>
    </source>
</evidence>
<name>A0A2U1K995_ARTAN</name>
<dbReference type="OrthoDB" id="2121828at2759"/>
<accession>A0A2U1K995</accession>
<comment type="caution">
    <text evidence="11">The sequence shown here is derived from an EMBL/GenBank/DDBJ whole genome shotgun (WGS) entry which is preliminary data.</text>
</comment>
<dbReference type="InterPro" id="IPR002355">
    <property type="entry name" value="Cu_oxidase_Cu_BS"/>
</dbReference>
<dbReference type="EMBL" id="PKPP01030557">
    <property type="protein sequence ID" value="PWA21286.1"/>
    <property type="molecule type" value="Genomic_DNA"/>
</dbReference>
<dbReference type="InterPro" id="IPR045087">
    <property type="entry name" value="Cu-oxidase_fam"/>
</dbReference>
<sequence>MMVVATDSHYVEPFVVKRLYICSGETYSVLVTANQDPSRNYWAMTKMVARNNTTPNGLAIFNYIQNPPTQLPPTLPPSGPSWDDLESRINQSLAIKAHPDHIHPMPKTPANASNPNAISSSSLYRLKFNTTIDIVLQNANTMKANTSETHPWHLHGHNFWVLGYGNGKFNASEDPKRYNLVNPIKKNTVPLHPFGWTALRFVADNPGVWAFHCHIEAHLFLGMGVVFEEGIENVGTLPPSIMGCGDTKKFIKP</sequence>
<dbReference type="STRING" id="35608.A0A2U1K995"/>
<dbReference type="PROSITE" id="PS00080">
    <property type="entry name" value="MULTICOPPER_OXIDASE2"/>
    <property type="match status" value="1"/>
</dbReference>
<dbReference type="Proteomes" id="UP000245207">
    <property type="component" value="Unassembled WGS sequence"/>
</dbReference>
<organism evidence="11 12">
    <name type="scientific">Artemisia annua</name>
    <name type="common">Sweet wormwood</name>
    <dbReference type="NCBI Taxonomy" id="35608"/>
    <lineage>
        <taxon>Eukaryota</taxon>
        <taxon>Viridiplantae</taxon>
        <taxon>Streptophyta</taxon>
        <taxon>Embryophyta</taxon>
        <taxon>Tracheophyta</taxon>
        <taxon>Spermatophyta</taxon>
        <taxon>Magnoliopsida</taxon>
        <taxon>eudicotyledons</taxon>
        <taxon>Gunneridae</taxon>
        <taxon>Pentapetalae</taxon>
        <taxon>asterids</taxon>
        <taxon>campanulids</taxon>
        <taxon>Asterales</taxon>
        <taxon>Asteraceae</taxon>
        <taxon>Asteroideae</taxon>
        <taxon>Anthemideae</taxon>
        <taxon>Artemisiinae</taxon>
        <taxon>Artemisia</taxon>
    </lineage>
</organism>
<keyword evidence="5" id="KW-0479">Metal-binding</keyword>
<evidence type="ECO:0000256" key="1">
    <source>
        <dbReference type="ARBA" id="ARBA00001935"/>
    </source>
</evidence>
<keyword evidence="8" id="KW-0325">Glycoprotein</keyword>
<evidence type="ECO:0000256" key="4">
    <source>
        <dbReference type="ARBA" id="ARBA00022525"/>
    </source>
</evidence>
<keyword evidence="12" id="KW-1185">Reference proteome</keyword>
<comment type="similarity">
    <text evidence="3">Belongs to the multicopper oxidase family.</text>
</comment>
<evidence type="ECO:0000256" key="5">
    <source>
        <dbReference type="ARBA" id="ARBA00022723"/>
    </source>
</evidence>
<evidence type="ECO:0000313" key="11">
    <source>
        <dbReference type="EMBL" id="PWA21286.1"/>
    </source>
</evidence>
<evidence type="ECO:0000256" key="8">
    <source>
        <dbReference type="ARBA" id="ARBA00023180"/>
    </source>
</evidence>
<proteinExistence type="inferred from homology"/>
<evidence type="ECO:0000256" key="3">
    <source>
        <dbReference type="ARBA" id="ARBA00010609"/>
    </source>
</evidence>
<dbReference type="PANTHER" id="PTHR11709:SF218">
    <property type="entry name" value="L-ASCORBATE OXIDASE"/>
    <property type="match status" value="1"/>
</dbReference>
<dbReference type="Pfam" id="PF07731">
    <property type="entry name" value="Cu-oxidase_2"/>
    <property type="match status" value="1"/>
</dbReference>
<evidence type="ECO:0000256" key="7">
    <source>
        <dbReference type="ARBA" id="ARBA00023008"/>
    </source>
</evidence>
<keyword evidence="4" id="KW-0964">Secreted</keyword>
<dbReference type="Gene3D" id="2.60.40.420">
    <property type="entry name" value="Cupredoxins - blue copper proteins"/>
    <property type="match status" value="2"/>
</dbReference>
<dbReference type="GO" id="GO:0016491">
    <property type="term" value="F:oxidoreductase activity"/>
    <property type="evidence" value="ECO:0007669"/>
    <property type="project" value="InterPro"/>
</dbReference>
<protein>
    <submittedName>
        <fullName evidence="11">Cupredoxin superfamily protein</fullName>
    </submittedName>
</protein>
<gene>
    <name evidence="11" type="ORF">CTI12_AA629580</name>
</gene>
<reference evidence="11 12" key="1">
    <citation type="journal article" date="2018" name="Mol. Plant">
        <title>The genome of Artemisia annua provides insight into the evolution of Asteraceae family and artemisinin biosynthesis.</title>
        <authorList>
            <person name="Shen Q."/>
            <person name="Zhang L."/>
            <person name="Liao Z."/>
            <person name="Wang S."/>
            <person name="Yan T."/>
            <person name="Shi P."/>
            <person name="Liu M."/>
            <person name="Fu X."/>
            <person name="Pan Q."/>
            <person name="Wang Y."/>
            <person name="Lv Z."/>
            <person name="Lu X."/>
            <person name="Zhang F."/>
            <person name="Jiang W."/>
            <person name="Ma Y."/>
            <person name="Chen M."/>
            <person name="Hao X."/>
            <person name="Li L."/>
            <person name="Tang Y."/>
            <person name="Lv G."/>
            <person name="Zhou Y."/>
            <person name="Sun X."/>
            <person name="Brodelius P.E."/>
            <person name="Rose J.K.C."/>
            <person name="Tang K."/>
        </authorList>
    </citation>
    <scope>NUCLEOTIDE SEQUENCE [LARGE SCALE GENOMIC DNA]</scope>
    <source>
        <strain evidence="12">cv. Huhao1</strain>
        <tissue evidence="11">Leaf</tissue>
    </source>
</reference>
<comment type="cofactor">
    <cofactor evidence="1">
        <name>Cu cation</name>
        <dbReference type="ChEBI" id="CHEBI:23378"/>
    </cofactor>
</comment>
<keyword evidence="7" id="KW-0186">Copper</keyword>
<dbReference type="InterPro" id="IPR008972">
    <property type="entry name" value="Cupredoxin"/>
</dbReference>
<keyword evidence="6" id="KW-0677">Repeat</keyword>
<feature type="domain" description="Plastocyanin-like" evidence="9">
    <location>
        <begin position="1"/>
        <end position="65"/>
    </location>
</feature>
<dbReference type="SUPFAM" id="SSF49503">
    <property type="entry name" value="Cupredoxins"/>
    <property type="match status" value="2"/>
</dbReference>
<evidence type="ECO:0000313" key="12">
    <source>
        <dbReference type="Proteomes" id="UP000245207"/>
    </source>
</evidence>
<dbReference type="GO" id="GO:0005507">
    <property type="term" value="F:copper ion binding"/>
    <property type="evidence" value="ECO:0007669"/>
    <property type="project" value="InterPro"/>
</dbReference>